<dbReference type="GO" id="GO:0017119">
    <property type="term" value="C:Golgi transport complex"/>
    <property type="evidence" value="ECO:0007669"/>
    <property type="project" value="TreeGrafter"/>
</dbReference>
<proteinExistence type="predicted"/>
<dbReference type="PANTHER" id="PTHR13302:SF8">
    <property type="entry name" value="CONSERVED OLIGOMERIC GOLGI COMPLEX SUBUNIT 3"/>
    <property type="match status" value="1"/>
</dbReference>
<evidence type="ECO:0000313" key="1">
    <source>
        <dbReference type="EMBL" id="KAK3272222.1"/>
    </source>
</evidence>
<dbReference type="GO" id="GO:0006891">
    <property type="term" value="P:intra-Golgi vesicle-mediated transport"/>
    <property type="evidence" value="ECO:0007669"/>
    <property type="project" value="TreeGrafter"/>
</dbReference>
<comment type="caution">
    <text evidence="1">The sequence shown here is derived from an EMBL/GenBank/DDBJ whole genome shotgun (WGS) entry which is preliminary data.</text>
</comment>
<gene>
    <name evidence="1" type="ORF">CYMTET_19466</name>
</gene>
<dbReference type="GO" id="GO:0007030">
    <property type="term" value="P:Golgi organization"/>
    <property type="evidence" value="ECO:0007669"/>
    <property type="project" value="TreeGrafter"/>
</dbReference>
<name>A0AAE0L558_9CHLO</name>
<protein>
    <submittedName>
        <fullName evidence="1">Uncharacterized protein</fullName>
    </submittedName>
</protein>
<evidence type="ECO:0000313" key="2">
    <source>
        <dbReference type="Proteomes" id="UP001190700"/>
    </source>
</evidence>
<organism evidence="1 2">
    <name type="scientific">Cymbomonas tetramitiformis</name>
    <dbReference type="NCBI Taxonomy" id="36881"/>
    <lineage>
        <taxon>Eukaryota</taxon>
        <taxon>Viridiplantae</taxon>
        <taxon>Chlorophyta</taxon>
        <taxon>Pyramimonadophyceae</taxon>
        <taxon>Pyramimonadales</taxon>
        <taxon>Pyramimonadaceae</taxon>
        <taxon>Cymbomonas</taxon>
    </lineage>
</organism>
<dbReference type="GO" id="GO:0006886">
    <property type="term" value="P:intracellular protein transport"/>
    <property type="evidence" value="ECO:0007669"/>
    <property type="project" value="InterPro"/>
</dbReference>
<dbReference type="Proteomes" id="UP001190700">
    <property type="component" value="Unassembled WGS sequence"/>
</dbReference>
<dbReference type="AlphaFoldDB" id="A0AAE0L558"/>
<dbReference type="EMBL" id="LGRX02009087">
    <property type="protein sequence ID" value="KAK3272222.1"/>
    <property type="molecule type" value="Genomic_DNA"/>
</dbReference>
<sequence>MSSNNAIVGLVTQGGPVVRESQVDSKKDLEKALKVTCEEFIMTCTKLTVEPMLSFITKVTAVKVAALQGGSGAAGGESDSRRLRDHAFAAPEKLAEIVQSVNEALDTKLPTAVGKMKLYLQHPNTRNILFKPIQSNIAEAHGQIAQLLEAEYTPDDAAGIGLLGATELGQKLDLLS</sequence>
<dbReference type="GO" id="GO:0016020">
    <property type="term" value="C:membrane"/>
    <property type="evidence" value="ECO:0007669"/>
    <property type="project" value="InterPro"/>
</dbReference>
<reference evidence="1 2" key="1">
    <citation type="journal article" date="2015" name="Genome Biol. Evol.">
        <title>Comparative Genomics of a Bacterivorous Green Alga Reveals Evolutionary Causalities and Consequences of Phago-Mixotrophic Mode of Nutrition.</title>
        <authorList>
            <person name="Burns J.A."/>
            <person name="Paasch A."/>
            <person name="Narechania A."/>
            <person name="Kim E."/>
        </authorList>
    </citation>
    <scope>NUCLEOTIDE SEQUENCE [LARGE SCALE GENOMIC DNA]</scope>
    <source>
        <strain evidence="1 2">PLY_AMNH</strain>
    </source>
</reference>
<dbReference type="GO" id="GO:0005801">
    <property type="term" value="C:cis-Golgi network"/>
    <property type="evidence" value="ECO:0007669"/>
    <property type="project" value="InterPro"/>
</dbReference>
<dbReference type="PANTHER" id="PTHR13302">
    <property type="entry name" value="CONSERVED OLIGOMERIC GOLGI COMPLEX COMPONENT 3"/>
    <property type="match status" value="1"/>
</dbReference>
<keyword evidence="2" id="KW-1185">Reference proteome</keyword>
<accession>A0AAE0L558</accession>
<dbReference type="InterPro" id="IPR007265">
    <property type="entry name" value="COG_su3"/>
</dbReference>